<name>A2E9K4_TRIV3</name>
<evidence type="ECO:0008006" key="3">
    <source>
        <dbReference type="Google" id="ProtNLM"/>
    </source>
</evidence>
<organism evidence="1 2">
    <name type="scientific">Trichomonas vaginalis (strain ATCC PRA-98 / G3)</name>
    <dbReference type="NCBI Taxonomy" id="412133"/>
    <lineage>
        <taxon>Eukaryota</taxon>
        <taxon>Metamonada</taxon>
        <taxon>Parabasalia</taxon>
        <taxon>Trichomonadida</taxon>
        <taxon>Trichomonadidae</taxon>
        <taxon>Trichomonas</taxon>
    </lineage>
</organism>
<sequence length="180" mass="20496">MNSSYHGITEYAAYGIQYPTELGYINFTTASNTSSLGMGGMMNLGNIAIINCNYLNNEYRGVDKGIIYCSRTCTYSNCSFIGNKGNYLFYFNPSFENCYFNENTVRQTFYDDSLTIETMEPLDSTISHYITDGCPSAYYNDPLADKTLIIDKFDLEDIKKMVKNVYKSSIFDKAFLGMYK</sequence>
<keyword evidence="2" id="KW-1185">Reference proteome</keyword>
<dbReference type="InParanoid" id="A2E9K4"/>
<dbReference type="Proteomes" id="UP000001542">
    <property type="component" value="Unassembled WGS sequence"/>
</dbReference>
<protein>
    <recommendedName>
        <fullName evidence="3">Right handed beta helix domain-containing protein</fullName>
    </recommendedName>
</protein>
<evidence type="ECO:0000313" key="1">
    <source>
        <dbReference type="EMBL" id="EAY10655.1"/>
    </source>
</evidence>
<evidence type="ECO:0000313" key="2">
    <source>
        <dbReference type="Proteomes" id="UP000001542"/>
    </source>
</evidence>
<dbReference type="VEuPathDB" id="TrichDB:TVAGG3_0746520"/>
<proteinExistence type="predicted"/>
<dbReference type="VEuPathDB" id="TrichDB:TVAG_157320"/>
<accession>A2E9K4</accession>
<dbReference type="KEGG" id="tva:4768591"/>
<dbReference type="AlphaFoldDB" id="A2E9K4"/>
<dbReference type="EMBL" id="DS113334">
    <property type="protein sequence ID" value="EAY10655.1"/>
    <property type="molecule type" value="Genomic_DNA"/>
</dbReference>
<reference evidence="1" key="2">
    <citation type="journal article" date="2007" name="Science">
        <title>Draft genome sequence of the sexually transmitted pathogen Trichomonas vaginalis.</title>
        <authorList>
            <person name="Carlton J.M."/>
            <person name="Hirt R.P."/>
            <person name="Silva J.C."/>
            <person name="Delcher A.L."/>
            <person name="Schatz M."/>
            <person name="Zhao Q."/>
            <person name="Wortman J.R."/>
            <person name="Bidwell S.L."/>
            <person name="Alsmark U.C.M."/>
            <person name="Besteiro S."/>
            <person name="Sicheritz-Ponten T."/>
            <person name="Noel C.J."/>
            <person name="Dacks J.B."/>
            <person name="Foster P.G."/>
            <person name="Simillion C."/>
            <person name="Van de Peer Y."/>
            <person name="Miranda-Saavedra D."/>
            <person name="Barton G.J."/>
            <person name="Westrop G.D."/>
            <person name="Mueller S."/>
            <person name="Dessi D."/>
            <person name="Fiori P.L."/>
            <person name="Ren Q."/>
            <person name="Paulsen I."/>
            <person name="Zhang H."/>
            <person name="Bastida-Corcuera F.D."/>
            <person name="Simoes-Barbosa A."/>
            <person name="Brown M.T."/>
            <person name="Hayes R.D."/>
            <person name="Mukherjee M."/>
            <person name="Okumura C.Y."/>
            <person name="Schneider R."/>
            <person name="Smith A.J."/>
            <person name="Vanacova S."/>
            <person name="Villalvazo M."/>
            <person name="Haas B.J."/>
            <person name="Pertea M."/>
            <person name="Feldblyum T.V."/>
            <person name="Utterback T.R."/>
            <person name="Shu C.L."/>
            <person name="Osoegawa K."/>
            <person name="de Jong P.J."/>
            <person name="Hrdy I."/>
            <person name="Horvathova L."/>
            <person name="Zubacova Z."/>
            <person name="Dolezal P."/>
            <person name="Malik S.B."/>
            <person name="Logsdon J.M. Jr."/>
            <person name="Henze K."/>
            <person name="Gupta A."/>
            <person name="Wang C.C."/>
            <person name="Dunne R.L."/>
            <person name="Upcroft J.A."/>
            <person name="Upcroft P."/>
            <person name="White O."/>
            <person name="Salzberg S.L."/>
            <person name="Tang P."/>
            <person name="Chiu C.-H."/>
            <person name="Lee Y.-S."/>
            <person name="Embley T.M."/>
            <person name="Coombs G.H."/>
            <person name="Mottram J.C."/>
            <person name="Tachezy J."/>
            <person name="Fraser-Liggett C.M."/>
            <person name="Johnson P.J."/>
        </authorList>
    </citation>
    <scope>NUCLEOTIDE SEQUENCE [LARGE SCALE GENOMIC DNA]</scope>
    <source>
        <strain evidence="1">G3</strain>
    </source>
</reference>
<dbReference type="RefSeq" id="XP_001322878.1">
    <property type="nucleotide sequence ID" value="XM_001322843.1"/>
</dbReference>
<gene>
    <name evidence="1" type="ORF">TVAG_157320</name>
</gene>
<reference evidence="1" key="1">
    <citation type="submission" date="2006-10" db="EMBL/GenBank/DDBJ databases">
        <authorList>
            <person name="Amadeo P."/>
            <person name="Zhao Q."/>
            <person name="Wortman J."/>
            <person name="Fraser-Liggett C."/>
            <person name="Carlton J."/>
        </authorList>
    </citation>
    <scope>NUCLEOTIDE SEQUENCE</scope>
    <source>
        <strain evidence="1">G3</strain>
    </source>
</reference>